<dbReference type="EMBL" id="BARW01014442">
    <property type="protein sequence ID" value="GAI75772.1"/>
    <property type="molecule type" value="Genomic_DNA"/>
</dbReference>
<keyword evidence="1" id="KW-0812">Transmembrane</keyword>
<proteinExistence type="predicted"/>
<feature type="domain" description="Calcineurin-like phosphoesterase" evidence="2">
    <location>
        <begin position="13"/>
        <end position="75"/>
    </location>
</feature>
<comment type="caution">
    <text evidence="3">The sequence shown here is derived from an EMBL/GenBank/DDBJ whole genome shotgun (WGS) entry which is preliminary data.</text>
</comment>
<keyword evidence="1" id="KW-0472">Membrane</keyword>
<dbReference type="AlphaFoldDB" id="X1R4U3"/>
<name>X1R4U3_9ZZZZ</name>
<evidence type="ECO:0000259" key="2">
    <source>
        <dbReference type="Pfam" id="PF00149"/>
    </source>
</evidence>
<feature type="non-terminal residue" evidence="3">
    <location>
        <position position="1"/>
    </location>
</feature>
<evidence type="ECO:0000313" key="3">
    <source>
        <dbReference type="EMBL" id="GAI75772.1"/>
    </source>
</evidence>
<sequence>EFGFQGFLSSEELDWYESELEKYKEFDKIFVFGHHPPSYPPFYQIISEESLSGRDFYELNEEYNVSFYLSGHVHENSFYYFNNLLSITTSNFDQGGGTYRIISLDHNRLSTSIEYVGDWPQAIITNPPGEEYLFGDLNVIEEKLRVLAWDPKGIVSVKWSLFDIKNEYQLINWKPLEKISTEKPLWESSLNFTNRGNLLIKVKIEGGSGEIVKELRYNLSENNNNNSTISFLVFVLLVTGLVSIAIISNHYLPNKPNESEKLERKKS</sequence>
<reference evidence="3" key="1">
    <citation type="journal article" date="2014" name="Front. Microbiol.">
        <title>High frequency of phylogenetically diverse reductive dehalogenase-homologous genes in deep subseafloor sedimentary metagenomes.</title>
        <authorList>
            <person name="Kawai M."/>
            <person name="Futagami T."/>
            <person name="Toyoda A."/>
            <person name="Takaki Y."/>
            <person name="Nishi S."/>
            <person name="Hori S."/>
            <person name="Arai W."/>
            <person name="Tsubouchi T."/>
            <person name="Morono Y."/>
            <person name="Uchiyama I."/>
            <person name="Ito T."/>
            <person name="Fujiyama A."/>
            <person name="Inagaki F."/>
            <person name="Takami H."/>
        </authorList>
    </citation>
    <scope>NUCLEOTIDE SEQUENCE</scope>
    <source>
        <strain evidence="3">Expedition CK06-06</strain>
    </source>
</reference>
<accession>X1R4U3</accession>
<dbReference type="InterPro" id="IPR029052">
    <property type="entry name" value="Metallo-depent_PP-like"/>
</dbReference>
<gene>
    <name evidence="3" type="ORF">S12H4_25601</name>
</gene>
<dbReference type="InterPro" id="IPR004843">
    <property type="entry name" value="Calcineurin-like_PHP"/>
</dbReference>
<evidence type="ECO:0000256" key="1">
    <source>
        <dbReference type="SAM" id="Phobius"/>
    </source>
</evidence>
<dbReference type="SUPFAM" id="SSF56300">
    <property type="entry name" value="Metallo-dependent phosphatases"/>
    <property type="match status" value="1"/>
</dbReference>
<organism evidence="3">
    <name type="scientific">marine sediment metagenome</name>
    <dbReference type="NCBI Taxonomy" id="412755"/>
    <lineage>
        <taxon>unclassified sequences</taxon>
        <taxon>metagenomes</taxon>
        <taxon>ecological metagenomes</taxon>
    </lineage>
</organism>
<keyword evidence="1" id="KW-1133">Transmembrane helix</keyword>
<dbReference type="GO" id="GO:0016787">
    <property type="term" value="F:hydrolase activity"/>
    <property type="evidence" value="ECO:0007669"/>
    <property type="project" value="InterPro"/>
</dbReference>
<dbReference type="Pfam" id="PF00149">
    <property type="entry name" value="Metallophos"/>
    <property type="match status" value="1"/>
</dbReference>
<protein>
    <recommendedName>
        <fullName evidence="2">Calcineurin-like phosphoesterase domain-containing protein</fullName>
    </recommendedName>
</protein>
<feature type="transmembrane region" description="Helical" evidence="1">
    <location>
        <begin position="229"/>
        <end position="252"/>
    </location>
</feature>
<dbReference type="Gene3D" id="3.60.21.10">
    <property type="match status" value="1"/>
</dbReference>